<accession>A0ABV3X3N3</accession>
<reference evidence="1 2" key="1">
    <citation type="submission" date="2023-04" db="EMBL/GenBank/DDBJ databases">
        <title>Genome Sequence of Selenomonas sputigena ATCC 33150.</title>
        <authorList>
            <person name="Miller D.P."/>
            <person name="Anvari S."/>
            <person name="Polson S.W."/>
            <person name="Macdonald M."/>
            <person name="Mcdowell J.V."/>
        </authorList>
    </citation>
    <scope>NUCLEOTIDE SEQUENCE [LARGE SCALE GENOMIC DNA]</scope>
    <source>
        <strain evidence="1 2">ATCC 33150</strain>
    </source>
</reference>
<dbReference type="InterPro" id="IPR029044">
    <property type="entry name" value="Nucleotide-diphossugar_trans"/>
</dbReference>
<evidence type="ECO:0000313" key="1">
    <source>
        <dbReference type="EMBL" id="MEX5284805.1"/>
    </source>
</evidence>
<organism evidence="1 2">
    <name type="scientific">Selenomonas sputigena</name>
    <dbReference type="NCBI Taxonomy" id="69823"/>
    <lineage>
        <taxon>Bacteria</taxon>
        <taxon>Bacillati</taxon>
        <taxon>Bacillota</taxon>
        <taxon>Negativicutes</taxon>
        <taxon>Selenomonadales</taxon>
        <taxon>Selenomonadaceae</taxon>
        <taxon>Selenomonas</taxon>
    </lineage>
</organism>
<evidence type="ECO:0000313" key="2">
    <source>
        <dbReference type="Proteomes" id="UP001559623"/>
    </source>
</evidence>
<proteinExistence type="predicted"/>
<dbReference type="Proteomes" id="UP001559623">
    <property type="component" value="Unassembled WGS sequence"/>
</dbReference>
<sequence>MKNKLNELVSTMRELALYASSLPQEKEKEIAAAAQDIATAAGHIREHLSCLQEDATLSGRYLENIVASAGRIGNDVSRYATRMAFELVPFISELCRFLPVELGMLDWEKYTRRREEASHRLENFYVREPRFRVSIILTAFNKLEYTKIAVENIYRHTDFERLGVELITVNNGSSDGTAEYFASLPNEKKMDLAVNIPGQQCCHYLAEGKYTVGFANDVVATSRWLDNLLACIESDERIFWVVPTCNADGISNNQGTEVSYQNTFRDMDKMQVFAAQHNHADPSKWEDFSLLMPFLSIYRTLRQQEFSLCDLRYAKELLFIDDDLSTMLRRTGYRQVLARDTFMHHFGSVTLDENRAVYEEKMEEMRKVYQKKWGVDAWDSRKYFRCFEEILPPISAGEKTSCLVLEPLFCISMFRVLNHFRRQGAAGARFVAAGIDRRYEPDAKPFFDVCVFRDSWSEVLAEIEGEFSLIISGCLLNDMFLGHIEPFLERLYDHLAPGGHIILPVSNRRSAGFLQSLLRYEGEPSAEHTAFEFMGFSPTRLKQQLKKNEKLCHSNIVRIQEDDPSQVKFVERLLELVNEEIHPLTEERMEALRSDLQVQLFYLIVWRQAED</sequence>
<dbReference type="SUPFAM" id="SSF53335">
    <property type="entry name" value="S-adenosyl-L-methionine-dependent methyltransferases"/>
    <property type="match status" value="1"/>
</dbReference>
<dbReference type="Gene3D" id="3.40.50.150">
    <property type="entry name" value="Vaccinia Virus protein VP39"/>
    <property type="match status" value="1"/>
</dbReference>
<dbReference type="Gene3D" id="3.90.550.10">
    <property type="entry name" value="Spore Coat Polysaccharide Biosynthesis Protein SpsA, Chain A"/>
    <property type="match status" value="1"/>
</dbReference>
<dbReference type="PANTHER" id="PTHR43179">
    <property type="entry name" value="RHAMNOSYLTRANSFERASE WBBL"/>
    <property type="match status" value="1"/>
</dbReference>
<gene>
    <name evidence="1" type="ORF">QCO44_03990</name>
</gene>
<keyword evidence="2" id="KW-1185">Reference proteome</keyword>
<dbReference type="SUPFAM" id="SSF53448">
    <property type="entry name" value="Nucleotide-diphospho-sugar transferases"/>
    <property type="match status" value="1"/>
</dbReference>
<dbReference type="EMBL" id="JARVLH010000002">
    <property type="protein sequence ID" value="MEX5284805.1"/>
    <property type="molecule type" value="Genomic_DNA"/>
</dbReference>
<name>A0ABV3X3N3_9FIRM</name>
<dbReference type="PANTHER" id="PTHR43179:SF7">
    <property type="entry name" value="RHAMNOSYLTRANSFERASE WBBL"/>
    <property type="match status" value="1"/>
</dbReference>
<comment type="caution">
    <text evidence="1">The sequence shown here is derived from an EMBL/GenBank/DDBJ whole genome shotgun (WGS) entry which is preliminary data.</text>
</comment>
<dbReference type="RefSeq" id="WP_368846526.1">
    <property type="nucleotide sequence ID" value="NZ_CP194411.1"/>
</dbReference>
<dbReference type="InterPro" id="IPR029063">
    <property type="entry name" value="SAM-dependent_MTases_sf"/>
</dbReference>
<protein>
    <submittedName>
        <fullName evidence="1">Glycosyltransferase family 2 protein</fullName>
    </submittedName>
</protein>
<dbReference type="CDD" id="cd02440">
    <property type="entry name" value="AdoMet_MTases"/>
    <property type="match status" value="1"/>
</dbReference>